<dbReference type="GO" id="GO:0004563">
    <property type="term" value="F:beta-N-acetylhexosaminidase activity"/>
    <property type="evidence" value="ECO:0007669"/>
    <property type="project" value="UniProtKB-EC"/>
</dbReference>
<keyword evidence="4 6" id="KW-0378">Hydrolase</keyword>
<reference evidence="9 10" key="1">
    <citation type="submission" date="2019-03" db="EMBL/GenBank/DDBJ databases">
        <title>Genomic Encyclopedia of Type Strains, Phase IV (KMG-IV): sequencing the most valuable type-strain genomes for metagenomic binning, comparative biology and taxonomic classification.</title>
        <authorList>
            <person name="Goeker M."/>
        </authorList>
    </citation>
    <scope>NUCLEOTIDE SEQUENCE [LARGE SCALE GENOMIC DNA]</scope>
    <source>
        <strain evidence="9 10">DSM 45361</strain>
    </source>
</reference>
<keyword evidence="5 6" id="KW-0326">Glycosidase</keyword>
<evidence type="ECO:0000256" key="4">
    <source>
        <dbReference type="ARBA" id="ARBA00022801"/>
    </source>
</evidence>
<dbReference type="EC" id="3.2.1.52" evidence="3"/>
<dbReference type="AlphaFoldDB" id="A0A4R6SKZ5"/>
<comment type="similarity">
    <text evidence="2 6">Belongs to the glycosyl hydrolase 3 family.</text>
</comment>
<dbReference type="InterPro" id="IPR050226">
    <property type="entry name" value="NagZ_Beta-hexosaminidase"/>
</dbReference>
<dbReference type="PROSITE" id="PS00775">
    <property type="entry name" value="GLYCOSYL_HYDROL_F3"/>
    <property type="match status" value="1"/>
</dbReference>
<evidence type="ECO:0000256" key="5">
    <source>
        <dbReference type="ARBA" id="ARBA00023295"/>
    </source>
</evidence>
<dbReference type="EMBL" id="SNXZ01000001">
    <property type="protein sequence ID" value="TDQ04749.1"/>
    <property type="molecule type" value="Genomic_DNA"/>
</dbReference>
<dbReference type="PANTHER" id="PTHR30480:SF13">
    <property type="entry name" value="BETA-HEXOSAMINIDASE"/>
    <property type="match status" value="1"/>
</dbReference>
<evidence type="ECO:0000313" key="10">
    <source>
        <dbReference type="Proteomes" id="UP000295444"/>
    </source>
</evidence>
<proteinExistence type="inferred from homology"/>
<sequence>MDALTAQATALMHGMSLEEKVGQLFVATVWGKSADEATQANIDHYGVATPAEVVQRYHVGGAIYFNNATTDNVDNPTQLAHFSNGLQRAAITAGPHVPLMISIDQEGGNVTRIEAPATEYPSNMAIGATRDPANATQLATINAHELRAMGINQDFAPVSDVNSNPLNPVIAARSFSAHPDIVSQMVSAEVKAYQGSGRPTETVSSAAKHFPGHGDAATDSHTGLPVISRSEADWRKIDLPPFQAAIASGIDVIMTAHISIPSLDPSGWPATLSKPIMTGILRNELHYDGVVVTDSLGMQGVRDMFGDAEVPVMALEAGVDQLLMPPDLKLAEDSVLKAVQSGRLTEQRIDQSVLRILKLKLKRGVLISPFVNENKVMTKVGTPEHLAAAQALTDPSVTVLKNDDGVLPLKNPGKVLVAGVGDTVNQDKTPTQLAAALTARGAQATALPTGLKPTAAKITAATEAAAASDVVVVLTNNLPVNTTQTDLVKALLATGKPVIAVASQAPYDAGYVTDAPTWVATYSWRGVSMTALAKVLTGEMSPRGKLPVDVPVGNDASNILFPFGTGLTW</sequence>
<feature type="domain" description="Glycoside hydrolase family 3 C-terminal" evidence="8">
    <location>
        <begin position="398"/>
        <end position="568"/>
    </location>
</feature>
<dbReference type="Gene3D" id="3.20.20.300">
    <property type="entry name" value="Glycoside hydrolase, family 3, N-terminal domain"/>
    <property type="match status" value="1"/>
</dbReference>
<dbReference type="FunFam" id="3.20.20.300:FF:000014">
    <property type="entry name" value="Beta-hexosaminidase, lipoprotein"/>
    <property type="match status" value="1"/>
</dbReference>
<dbReference type="GO" id="GO:0005975">
    <property type="term" value="P:carbohydrate metabolic process"/>
    <property type="evidence" value="ECO:0007669"/>
    <property type="project" value="InterPro"/>
</dbReference>
<dbReference type="InterPro" id="IPR001764">
    <property type="entry name" value="Glyco_hydro_3_N"/>
</dbReference>
<accession>A0A4R6SKZ5</accession>
<organism evidence="9 10">
    <name type="scientific">Labedaea rhizosphaerae</name>
    <dbReference type="NCBI Taxonomy" id="598644"/>
    <lineage>
        <taxon>Bacteria</taxon>
        <taxon>Bacillati</taxon>
        <taxon>Actinomycetota</taxon>
        <taxon>Actinomycetes</taxon>
        <taxon>Pseudonocardiales</taxon>
        <taxon>Pseudonocardiaceae</taxon>
        <taxon>Labedaea</taxon>
    </lineage>
</organism>
<comment type="caution">
    <text evidence="9">The sequence shown here is derived from an EMBL/GenBank/DDBJ whole genome shotgun (WGS) entry which is preliminary data.</text>
</comment>
<gene>
    <name evidence="9" type="ORF">EV186_101706</name>
</gene>
<evidence type="ECO:0000256" key="2">
    <source>
        <dbReference type="ARBA" id="ARBA00005336"/>
    </source>
</evidence>
<evidence type="ECO:0000259" key="8">
    <source>
        <dbReference type="Pfam" id="PF01915"/>
    </source>
</evidence>
<dbReference type="SUPFAM" id="SSF51445">
    <property type="entry name" value="(Trans)glycosidases"/>
    <property type="match status" value="1"/>
</dbReference>
<name>A0A4R6SKZ5_LABRH</name>
<dbReference type="PANTHER" id="PTHR30480">
    <property type="entry name" value="BETA-HEXOSAMINIDASE-RELATED"/>
    <property type="match status" value="1"/>
</dbReference>
<evidence type="ECO:0000259" key="7">
    <source>
        <dbReference type="Pfam" id="PF00933"/>
    </source>
</evidence>
<evidence type="ECO:0000256" key="6">
    <source>
        <dbReference type="RuleBase" id="RU361161"/>
    </source>
</evidence>
<dbReference type="InterPro" id="IPR017853">
    <property type="entry name" value="GH"/>
</dbReference>
<comment type="catalytic activity">
    <reaction evidence="1">
        <text>Hydrolysis of terminal non-reducing N-acetyl-D-hexosamine residues in N-acetyl-beta-D-hexosaminides.</text>
        <dbReference type="EC" id="3.2.1.52"/>
    </reaction>
</comment>
<dbReference type="InterPro" id="IPR036881">
    <property type="entry name" value="Glyco_hydro_3_C_sf"/>
</dbReference>
<evidence type="ECO:0000256" key="3">
    <source>
        <dbReference type="ARBA" id="ARBA00012663"/>
    </source>
</evidence>
<dbReference type="SUPFAM" id="SSF52279">
    <property type="entry name" value="Beta-D-glucan exohydrolase, C-terminal domain"/>
    <property type="match status" value="1"/>
</dbReference>
<keyword evidence="10" id="KW-1185">Reference proteome</keyword>
<evidence type="ECO:0000256" key="1">
    <source>
        <dbReference type="ARBA" id="ARBA00001231"/>
    </source>
</evidence>
<dbReference type="InterPro" id="IPR036962">
    <property type="entry name" value="Glyco_hydro_3_N_sf"/>
</dbReference>
<dbReference type="Pfam" id="PF00933">
    <property type="entry name" value="Glyco_hydro_3"/>
    <property type="match status" value="1"/>
</dbReference>
<feature type="domain" description="Glycoside hydrolase family 3 N-terminal" evidence="7">
    <location>
        <begin position="17"/>
        <end position="359"/>
    </location>
</feature>
<dbReference type="InterPro" id="IPR002772">
    <property type="entry name" value="Glyco_hydro_3_C"/>
</dbReference>
<evidence type="ECO:0000313" key="9">
    <source>
        <dbReference type="EMBL" id="TDQ04749.1"/>
    </source>
</evidence>
<dbReference type="GO" id="GO:0009254">
    <property type="term" value="P:peptidoglycan turnover"/>
    <property type="evidence" value="ECO:0007669"/>
    <property type="project" value="TreeGrafter"/>
</dbReference>
<dbReference type="Proteomes" id="UP000295444">
    <property type="component" value="Unassembled WGS sequence"/>
</dbReference>
<dbReference type="Pfam" id="PF01915">
    <property type="entry name" value="Glyco_hydro_3_C"/>
    <property type="match status" value="1"/>
</dbReference>
<protein>
    <recommendedName>
        <fullName evidence="3">beta-N-acetylhexosaminidase</fullName>
        <ecNumber evidence="3">3.2.1.52</ecNumber>
    </recommendedName>
</protein>
<dbReference type="Gene3D" id="3.40.50.1700">
    <property type="entry name" value="Glycoside hydrolase family 3 C-terminal domain"/>
    <property type="match status" value="1"/>
</dbReference>
<dbReference type="InterPro" id="IPR019800">
    <property type="entry name" value="Glyco_hydro_3_AS"/>
</dbReference>